<evidence type="ECO:0000313" key="3">
    <source>
        <dbReference type="EMBL" id="SHI77928.1"/>
    </source>
</evidence>
<sequence length="310" mass="33841">MLARERGLAMRVAVIDIGTNSTRLLVADVHREKVERVVHFDLVTTRLGEGIGSGYLHKDAVARTCETLKHYLERIHPLQVECVVAAATSAVRDACNREEFLEAARRVGLEVTVLSGEEEAYLSYLGVQAGLEVDAAGLVVMDVGGGSTEFIWQREGSLFCRSVNVGAVRMTEGGHDDAAISRLLSPTLNQVRFSSPRRLVGVGGTVTTCAAMVQKLTVYDPARVHGFVLSRADVENILAILSRCTLEERRRLPGLQPERADIIAAGVRIVRLVMRELDMPSLQVSETDIMHGLAIQAASGVERKNVVIYQ</sequence>
<evidence type="ECO:0000313" key="4">
    <source>
        <dbReference type="Proteomes" id="UP000184529"/>
    </source>
</evidence>
<gene>
    <name evidence="3" type="ORF">SAMN02745219_01042</name>
</gene>
<evidence type="ECO:0000256" key="1">
    <source>
        <dbReference type="ARBA" id="ARBA00007125"/>
    </source>
</evidence>
<reference evidence="4" key="1">
    <citation type="submission" date="2016-11" db="EMBL/GenBank/DDBJ databases">
        <authorList>
            <person name="Varghese N."/>
            <person name="Submissions S."/>
        </authorList>
    </citation>
    <scope>NUCLEOTIDE SEQUENCE [LARGE SCALE GENOMIC DNA]</scope>
    <source>
        <strain evidence="4">DSM 16057</strain>
    </source>
</reference>
<dbReference type="InterPro" id="IPR003695">
    <property type="entry name" value="Ppx_GppA_N"/>
</dbReference>
<dbReference type="SUPFAM" id="SSF53067">
    <property type="entry name" value="Actin-like ATPase domain"/>
    <property type="match status" value="2"/>
</dbReference>
<accession>A0A1M6DY34</accession>
<keyword evidence="4" id="KW-1185">Reference proteome</keyword>
<dbReference type="Pfam" id="PF02541">
    <property type="entry name" value="Ppx-GppA"/>
    <property type="match status" value="1"/>
</dbReference>
<comment type="similarity">
    <text evidence="1">Belongs to the GppA/Ppx family.</text>
</comment>
<dbReference type="Gene3D" id="3.30.420.40">
    <property type="match status" value="1"/>
</dbReference>
<dbReference type="Gene3D" id="3.30.420.150">
    <property type="entry name" value="Exopolyphosphatase. Domain 2"/>
    <property type="match status" value="1"/>
</dbReference>
<dbReference type="CDD" id="cd24054">
    <property type="entry name" value="ASKHA_NBD_AaPPX-GppA_MtPPX2-like"/>
    <property type="match status" value="1"/>
</dbReference>
<evidence type="ECO:0000259" key="2">
    <source>
        <dbReference type="Pfam" id="PF02541"/>
    </source>
</evidence>
<dbReference type="PANTHER" id="PTHR30005">
    <property type="entry name" value="EXOPOLYPHOSPHATASE"/>
    <property type="match status" value="1"/>
</dbReference>
<dbReference type="PANTHER" id="PTHR30005:SF0">
    <property type="entry name" value="RETROGRADE REGULATION PROTEIN 2"/>
    <property type="match status" value="1"/>
</dbReference>
<dbReference type="AlphaFoldDB" id="A0A1M6DY34"/>
<dbReference type="InterPro" id="IPR043129">
    <property type="entry name" value="ATPase_NBD"/>
</dbReference>
<protein>
    <submittedName>
        <fullName evidence="3">Ppx/GppA phosphatase</fullName>
    </submittedName>
</protein>
<dbReference type="InterPro" id="IPR050273">
    <property type="entry name" value="GppA/Ppx_hydrolase"/>
</dbReference>
<proteinExistence type="inferred from homology"/>
<dbReference type="EMBL" id="FQZM01000011">
    <property type="protein sequence ID" value="SHI77928.1"/>
    <property type="molecule type" value="Genomic_DNA"/>
</dbReference>
<name>A0A1M6DY34_9FIRM</name>
<feature type="domain" description="Ppx/GppA phosphatase N-terminal" evidence="2">
    <location>
        <begin position="36"/>
        <end position="295"/>
    </location>
</feature>
<dbReference type="Proteomes" id="UP000184529">
    <property type="component" value="Unassembled WGS sequence"/>
</dbReference>
<organism evidence="3 4">
    <name type="scientific">Desulfofundulus thermosubterraneus DSM 16057</name>
    <dbReference type="NCBI Taxonomy" id="1121432"/>
    <lineage>
        <taxon>Bacteria</taxon>
        <taxon>Bacillati</taxon>
        <taxon>Bacillota</taxon>
        <taxon>Clostridia</taxon>
        <taxon>Eubacteriales</taxon>
        <taxon>Peptococcaceae</taxon>
        <taxon>Desulfofundulus</taxon>
    </lineage>
</organism>
<dbReference type="STRING" id="1121432.SAMN02745219_01042"/>